<sequence>MSAGTGGPDEACGRRWRRPRNDASTIIGMQSPVAFGVIVWFATAAVVASGYGSGGVLDWPVFGLGLALSVLGAVVLLLAPRDPLAVGATVVVAGLPSVAVPLVMISVEPPPAIAFGVVSGCVSATLAFLCVRGRVLAAWIGFVASVVVSVVAGLFLTGTQAWLSSEIPGIAVLLMSTLFATIIRPAAREIYALRAQTLREVTEEAATRATLTERDVQLARLDEQARVLLERIASSQVLTEADTLRARLLERRLRDGIRAPSLDAPDVVDAVWAARERGVSVTLLDDAGDAARPEVLAGVRAVVVEILSGLDAGAAVTVRVSPPGRDPFATIVIREGDTKRRVDYHVLRDHSVATVGLGDGPRTGDTPADVRK</sequence>
<evidence type="ECO:0000313" key="2">
    <source>
        <dbReference type="EMBL" id="NDK89702.1"/>
    </source>
</evidence>
<evidence type="ECO:0000256" key="1">
    <source>
        <dbReference type="SAM" id="Phobius"/>
    </source>
</evidence>
<dbReference type="EMBL" id="JAADZU010000022">
    <property type="protein sequence ID" value="NDK89702.1"/>
    <property type="molecule type" value="Genomic_DNA"/>
</dbReference>
<accession>A0A7K3LN76</accession>
<reference evidence="2 3" key="1">
    <citation type="submission" date="2020-01" db="EMBL/GenBank/DDBJ databases">
        <title>Investigation of new actinobacteria for the biodesulphurisation of diesel fuel.</title>
        <authorList>
            <person name="Athi Narayanan S.M."/>
        </authorList>
    </citation>
    <scope>NUCLEOTIDE SEQUENCE [LARGE SCALE GENOMIC DNA]</scope>
    <source>
        <strain evidence="2 3">213E</strain>
    </source>
</reference>
<dbReference type="AlphaFoldDB" id="A0A7K3LN76"/>
<keyword evidence="3" id="KW-1185">Reference proteome</keyword>
<feature type="transmembrane region" description="Helical" evidence="1">
    <location>
        <begin position="136"/>
        <end position="155"/>
    </location>
</feature>
<comment type="caution">
    <text evidence="2">The sequence shown here is derived from an EMBL/GenBank/DDBJ whole genome shotgun (WGS) entry which is preliminary data.</text>
</comment>
<proteinExistence type="predicted"/>
<feature type="transmembrane region" description="Helical" evidence="1">
    <location>
        <begin position="86"/>
        <end position="107"/>
    </location>
</feature>
<feature type="transmembrane region" description="Helical" evidence="1">
    <location>
        <begin position="113"/>
        <end position="131"/>
    </location>
</feature>
<keyword evidence="1" id="KW-1133">Transmembrane helix</keyword>
<feature type="transmembrane region" description="Helical" evidence="1">
    <location>
        <begin position="167"/>
        <end position="187"/>
    </location>
</feature>
<dbReference type="Proteomes" id="UP000466307">
    <property type="component" value="Unassembled WGS sequence"/>
</dbReference>
<evidence type="ECO:0000313" key="3">
    <source>
        <dbReference type="Proteomes" id="UP000466307"/>
    </source>
</evidence>
<feature type="transmembrane region" description="Helical" evidence="1">
    <location>
        <begin position="59"/>
        <end position="79"/>
    </location>
</feature>
<keyword evidence="1" id="KW-0812">Transmembrane</keyword>
<protein>
    <submittedName>
        <fullName evidence="2">Uncharacterized protein</fullName>
    </submittedName>
</protein>
<keyword evidence="1" id="KW-0472">Membrane</keyword>
<organism evidence="2 3">
    <name type="scientific">Gordonia desulfuricans</name>
    <dbReference type="NCBI Taxonomy" id="89051"/>
    <lineage>
        <taxon>Bacteria</taxon>
        <taxon>Bacillati</taxon>
        <taxon>Actinomycetota</taxon>
        <taxon>Actinomycetes</taxon>
        <taxon>Mycobacteriales</taxon>
        <taxon>Gordoniaceae</taxon>
        <taxon>Gordonia</taxon>
    </lineage>
</organism>
<dbReference type="RefSeq" id="WP_053777905.1">
    <property type="nucleotide sequence ID" value="NZ_JAADZU010000022.1"/>
</dbReference>
<gene>
    <name evidence="2" type="ORF">GYA93_08935</name>
</gene>
<name>A0A7K3LN76_9ACTN</name>
<feature type="transmembrane region" description="Helical" evidence="1">
    <location>
        <begin position="23"/>
        <end position="47"/>
    </location>
</feature>